<dbReference type="RefSeq" id="WP_165141865.1">
    <property type="nucleotide sequence ID" value="NZ_CP049255.1"/>
</dbReference>
<evidence type="ECO:0000313" key="5">
    <source>
        <dbReference type="Proteomes" id="UP000529310"/>
    </source>
</evidence>
<proteinExistence type="inferred from homology"/>
<reference evidence="4 5" key="1">
    <citation type="submission" date="2020-08" db="EMBL/GenBank/DDBJ databases">
        <title>Sequencing the genomes of 1000 actinobacteria strains.</title>
        <authorList>
            <person name="Klenk H.-P."/>
        </authorList>
    </citation>
    <scope>NUCLEOTIDE SEQUENCE [LARGE SCALE GENOMIC DNA]</scope>
    <source>
        <strain evidence="4 5">DSM 27099</strain>
    </source>
</reference>
<comment type="caution">
    <text evidence="4">The sequence shown here is derived from an EMBL/GenBank/DDBJ whole genome shotgun (WGS) entry which is preliminary data.</text>
</comment>
<keyword evidence="2" id="KW-0378">Hydrolase</keyword>
<evidence type="ECO:0000313" key="4">
    <source>
        <dbReference type="EMBL" id="MBB2975082.1"/>
    </source>
</evidence>
<feature type="domain" description="Serine aminopeptidase S33" evidence="3">
    <location>
        <begin position="27"/>
        <end position="274"/>
    </location>
</feature>
<evidence type="ECO:0000259" key="3">
    <source>
        <dbReference type="Pfam" id="PF12146"/>
    </source>
</evidence>
<dbReference type="SUPFAM" id="SSF53474">
    <property type="entry name" value="alpha/beta-Hydrolases"/>
    <property type="match status" value="1"/>
</dbReference>
<dbReference type="PANTHER" id="PTHR22946:SF9">
    <property type="entry name" value="POLYKETIDE TRANSFERASE AF380"/>
    <property type="match status" value="1"/>
</dbReference>
<accession>A0A7W4YMG4</accession>
<dbReference type="Proteomes" id="UP000529310">
    <property type="component" value="Unassembled WGS sequence"/>
</dbReference>
<evidence type="ECO:0000256" key="2">
    <source>
        <dbReference type="ARBA" id="ARBA00022801"/>
    </source>
</evidence>
<dbReference type="Gene3D" id="3.40.50.1820">
    <property type="entry name" value="alpha/beta hydrolase"/>
    <property type="match status" value="1"/>
</dbReference>
<sequence>MNTREIEIDLQGVVLRGKLFTPEGDGPHPAVILQGGLGGPADSFLPMVGPFVEAGLTTLVYDHRYTGASDGEPRQLFDPWQQCRDLRHVLTWFRMQPEVDRDRIALWGISIGGANTLFVAALDRRVAAAVALIPPVSGISARNLQPADTLAALDARIPADREAQLLGEPAETMRLHGVPAPGDPVMFSDEEGLDFVEQMLKEVPTFRNAITLSTLDYLYEMEVTAYAERIATPLLMVLASEDYVAPVEEAREMFSRVPEPKELIEYPGQHYEILSNHLPEILGRTAQWLAKTL</sequence>
<evidence type="ECO:0000256" key="1">
    <source>
        <dbReference type="ARBA" id="ARBA00008645"/>
    </source>
</evidence>
<dbReference type="InterPro" id="IPR029058">
    <property type="entry name" value="AB_hydrolase_fold"/>
</dbReference>
<dbReference type="EMBL" id="JACHWQ010000001">
    <property type="protein sequence ID" value="MBB2975082.1"/>
    <property type="molecule type" value="Genomic_DNA"/>
</dbReference>
<dbReference type="Pfam" id="PF12146">
    <property type="entry name" value="Hydrolase_4"/>
    <property type="match status" value="1"/>
</dbReference>
<comment type="similarity">
    <text evidence="1">Belongs to the AB hydrolase superfamily.</text>
</comment>
<keyword evidence="5" id="KW-1185">Reference proteome</keyword>
<dbReference type="InterPro" id="IPR050261">
    <property type="entry name" value="FrsA_esterase"/>
</dbReference>
<dbReference type="PANTHER" id="PTHR22946">
    <property type="entry name" value="DIENELACTONE HYDROLASE DOMAIN-CONTAINING PROTEIN-RELATED"/>
    <property type="match status" value="1"/>
</dbReference>
<name>A0A7W4YMG4_9MICO</name>
<protein>
    <recommendedName>
        <fullName evidence="3">Serine aminopeptidase S33 domain-containing protein</fullName>
    </recommendedName>
</protein>
<dbReference type="InterPro" id="IPR022742">
    <property type="entry name" value="Hydrolase_4"/>
</dbReference>
<dbReference type="GO" id="GO:0052689">
    <property type="term" value="F:carboxylic ester hydrolase activity"/>
    <property type="evidence" value="ECO:0007669"/>
    <property type="project" value="UniProtKB-ARBA"/>
</dbReference>
<organism evidence="4 5">
    <name type="scientific">Microbacterium endophyticum</name>
    <dbReference type="NCBI Taxonomy" id="1526412"/>
    <lineage>
        <taxon>Bacteria</taxon>
        <taxon>Bacillati</taxon>
        <taxon>Actinomycetota</taxon>
        <taxon>Actinomycetes</taxon>
        <taxon>Micrococcales</taxon>
        <taxon>Microbacteriaceae</taxon>
        <taxon>Microbacterium</taxon>
    </lineage>
</organism>
<gene>
    <name evidence="4" type="ORF">FHX49_000623</name>
</gene>
<dbReference type="AlphaFoldDB" id="A0A7W4YMG4"/>